<keyword evidence="4" id="KW-0456">Lyase</keyword>
<dbReference type="PANTHER" id="PTHR43602:SF1">
    <property type="entry name" value="ENOYL-COA HYDRATASE DOMAIN-CONTAINING PROTEIN 3, MITOCHONDRIAL"/>
    <property type="match status" value="1"/>
</dbReference>
<evidence type="ECO:0000256" key="1">
    <source>
        <dbReference type="ARBA" id="ARBA00022832"/>
    </source>
</evidence>
<dbReference type="InterPro" id="IPR029045">
    <property type="entry name" value="ClpP/crotonase-like_dom_sf"/>
</dbReference>
<keyword evidence="5" id="KW-1185">Reference proteome</keyword>
<dbReference type="Proteomes" id="UP000069906">
    <property type="component" value="Chromosome"/>
</dbReference>
<dbReference type="HOGENOM" id="CLU_009834_7_3_2"/>
<gene>
    <name evidence="4" type="ORF">HLASF_0548</name>
</gene>
<dbReference type="GO" id="GO:0004300">
    <property type="term" value="F:enoyl-CoA hydratase activity"/>
    <property type="evidence" value="ECO:0007669"/>
    <property type="project" value="UniProtKB-EC"/>
</dbReference>
<sequence>MTYDTIEITRDDHVATIALDRAENFNTFSTALSRELIEALESVDGDDEVRAVVVEGNGGVLSAGIDLNEHDDFETHREYFDWVEEMERPFRVLTDMRTPVIVGVEGHAAANGLGLVAAADLAVAASDAQMGMTAVNVGLFCTGPGVPLIRTVTEKQALELLLTGELIGAETAKDWGLVNRVVDPDDVHEESMALAESIASKSPVAVQKGKEAFYEAADLEFDKAMDVANEAFATICRTEDAAEGIEAFLEDREPEYTGR</sequence>
<keyword evidence="2" id="KW-0809">Transit peptide</keyword>
<evidence type="ECO:0000313" key="5">
    <source>
        <dbReference type="Proteomes" id="UP000069906"/>
    </source>
</evidence>
<evidence type="ECO:0000256" key="2">
    <source>
        <dbReference type="ARBA" id="ARBA00022946"/>
    </source>
</evidence>
<accession>A0A0F7P760</accession>
<dbReference type="PANTHER" id="PTHR43602">
    <property type="match status" value="1"/>
</dbReference>
<dbReference type="AlphaFoldDB" id="A0A0F7P760"/>
<protein>
    <submittedName>
        <fullName evidence="4">Enoyl-CoA hydratase/isomerase</fullName>
        <ecNumber evidence="4">4.2.1.17</ecNumber>
    </submittedName>
</protein>
<keyword evidence="1" id="KW-0276">Fatty acid metabolism</keyword>
<dbReference type="Pfam" id="PF00378">
    <property type="entry name" value="ECH_1"/>
    <property type="match status" value="1"/>
</dbReference>
<dbReference type="SUPFAM" id="SSF52096">
    <property type="entry name" value="ClpP/crotonase"/>
    <property type="match status" value="1"/>
</dbReference>
<dbReference type="CDD" id="cd06558">
    <property type="entry name" value="crotonase-like"/>
    <property type="match status" value="1"/>
</dbReference>
<keyword evidence="4" id="KW-0413">Isomerase</keyword>
<dbReference type="EC" id="4.2.1.17" evidence="4"/>
<dbReference type="InterPro" id="IPR052377">
    <property type="entry name" value="Mitochondrial_ECH-domain"/>
</dbReference>
<proteinExistence type="predicted"/>
<dbReference type="EMBL" id="CP008874">
    <property type="protein sequence ID" value="AKH97046.1"/>
    <property type="molecule type" value="Genomic_DNA"/>
</dbReference>
<evidence type="ECO:0000256" key="3">
    <source>
        <dbReference type="ARBA" id="ARBA00023098"/>
    </source>
</evidence>
<dbReference type="GO" id="GO:0016853">
    <property type="term" value="F:isomerase activity"/>
    <property type="evidence" value="ECO:0007669"/>
    <property type="project" value="UniProtKB-KW"/>
</dbReference>
<name>A0A0F7P760_9EURY</name>
<reference evidence="4 5" key="1">
    <citation type="journal article" date="2015" name="ISME J.">
        <title>Elemental sulfur and acetate can support life of a novel strictly anaerobic haloarchaeon.</title>
        <authorList>
            <person name="Sorokin D.Y."/>
            <person name="Kublanov I.V."/>
            <person name="Gavrilov S.N."/>
            <person name="Rojo D."/>
            <person name="Roman P."/>
            <person name="Golyshin P.N."/>
            <person name="Slepak V.Z."/>
            <person name="Smedile F."/>
            <person name="Ferrer M."/>
            <person name="Messina E."/>
            <person name="La Cono V."/>
            <person name="Yakimov M.M."/>
        </authorList>
    </citation>
    <scope>NUCLEOTIDE SEQUENCE [LARGE SCALE GENOMIC DNA]</scope>
    <source>
        <strain evidence="4 5">HSR2</strain>
    </source>
</reference>
<organism evidence="4 5">
    <name type="scientific">Halanaeroarchaeum sulfurireducens</name>
    <dbReference type="NCBI Taxonomy" id="1604004"/>
    <lineage>
        <taxon>Archaea</taxon>
        <taxon>Methanobacteriati</taxon>
        <taxon>Methanobacteriota</taxon>
        <taxon>Stenosarchaea group</taxon>
        <taxon>Halobacteria</taxon>
        <taxon>Halobacteriales</taxon>
        <taxon>Halobacteriaceae</taxon>
        <taxon>Halanaeroarchaeum</taxon>
    </lineage>
</organism>
<keyword evidence="3" id="KW-0443">Lipid metabolism</keyword>
<dbReference type="Gene3D" id="3.90.226.10">
    <property type="entry name" value="2-enoyl-CoA Hydratase, Chain A, domain 1"/>
    <property type="match status" value="1"/>
</dbReference>
<dbReference type="OrthoDB" id="27846at2157"/>
<dbReference type="PATRIC" id="fig|1604004.4.peg.575"/>
<dbReference type="RefSeq" id="WP_050047852.1">
    <property type="nucleotide sequence ID" value="NZ_CP008874.1"/>
</dbReference>
<dbReference type="KEGG" id="hsu:HLASF_0548"/>
<dbReference type="GO" id="GO:0006631">
    <property type="term" value="P:fatty acid metabolic process"/>
    <property type="evidence" value="ECO:0007669"/>
    <property type="project" value="UniProtKB-KW"/>
</dbReference>
<dbReference type="GeneID" id="25158742"/>
<dbReference type="InterPro" id="IPR001753">
    <property type="entry name" value="Enoyl-CoA_hydra/iso"/>
</dbReference>
<evidence type="ECO:0000313" key="4">
    <source>
        <dbReference type="EMBL" id="AKH97046.1"/>
    </source>
</evidence>